<dbReference type="Pfam" id="PF00462">
    <property type="entry name" value="Glutaredoxin"/>
    <property type="match status" value="1"/>
</dbReference>
<accession>A0A0G0SDY8</accession>
<gene>
    <name evidence="3" type="ORF">UT63_C0028G0014</name>
</gene>
<name>A0A0G0SDY8_9BACT</name>
<dbReference type="InterPro" id="IPR036249">
    <property type="entry name" value="Thioredoxin-like_sf"/>
</dbReference>
<organism evidence="3 4">
    <name type="scientific">Candidatus Gottesmanbacteria bacterium GW2011_GWC2_39_8</name>
    <dbReference type="NCBI Taxonomy" id="1618450"/>
    <lineage>
        <taxon>Bacteria</taxon>
        <taxon>Candidatus Gottesmaniibacteriota</taxon>
    </lineage>
</organism>
<dbReference type="EMBL" id="LBXN01000028">
    <property type="protein sequence ID" value="KKR32925.1"/>
    <property type="molecule type" value="Genomic_DNA"/>
</dbReference>
<dbReference type="PROSITE" id="PS51354">
    <property type="entry name" value="GLUTAREDOXIN_2"/>
    <property type="match status" value="1"/>
</dbReference>
<protein>
    <recommendedName>
        <fullName evidence="2">Glutaredoxin domain-containing protein</fullName>
    </recommendedName>
</protein>
<evidence type="ECO:0000256" key="1">
    <source>
        <dbReference type="SAM" id="Phobius"/>
    </source>
</evidence>
<feature type="domain" description="Glutaredoxin" evidence="2">
    <location>
        <begin position="14"/>
        <end position="83"/>
    </location>
</feature>
<evidence type="ECO:0000259" key="2">
    <source>
        <dbReference type="Pfam" id="PF00462"/>
    </source>
</evidence>
<evidence type="ECO:0000313" key="4">
    <source>
        <dbReference type="Proteomes" id="UP000034539"/>
    </source>
</evidence>
<keyword evidence="1" id="KW-1133">Transmembrane helix</keyword>
<dbReference type="AlphaFoldDB" id="A0A0G0SDY8"/>
<dbReference type="Gene3D" id="3.40.30.10">
    <property type="entry name" value="Glutaredoxin"/>
    <property type="match status" value="1"/>
</dbReference>
<feature type="non-terminal residue" evidence="3">
    <location>
        <position position="149"/>
    </location>
</feature>
<reference evidence="3 4" key="1">
    <citation type="journal article" date="2015" name="Nature">
        <title>rRNA introns, odd ribosomes, and small enigmatic genomes across a large radiation of phyla.</title>
        <authorList>
            <person name="Brown C.T."/>
            <person name="Hug L.A."/>
            <person name="Thomas B.C."/>
            <person name="Sharon I."/>
            <person name="Castelle C.J."/>
            <person name="Singh A."/>
            <person name="Wilkins M.J."/>
            <person name="Williams K.H."/>
            <person name="Banfield J.F."/>
        </authorList>
    </citation>
    <scope>NUCLEOTIDE SEQUENCE [LARGE SCALE GENOMIC DNA]</scope>
</reference>
<dbReference type="SUPFAM" id="SSF52833">
    <property type="entry name" value="Thioredoxin-like"/>
    <property type="match status" value="1"/>
</dbReference>
<dbReference type="InterPro" id="IPR002109">
    <property type="entry name" value="Glutaredoxin"/>
</dbReference>
<keyword evidence="1" id="KW-0812">Transmembrane</keyword>
<comment type="caution">
    <text evidence="3">The sequence shown here is derived from an EMBL/GenBank/DDBJ whole genome shotgun (WGS) entry which is preliminary data.</text>
</comment>
<feature type="transmembrane region" description="Helical" evidence="1">
    <location>
        <begin position="121"/>
        <end position="148"/>
    </location>
</feature>
<sequence length="149" mass="16665">MIVPSTASAEEKIIEYFHGDGCVHCAKVEDFFKKNDIEKKYPMRFYEVYNDKNNSSKLSQYFQNYNVKSGDQGVPIVFIGDKYLVGDKDIISNFVIVADNYMSGKNDTEIKPQGNNQGKNLTMIALLLGALTDAFNPCMLGFLIVLLAG</sequence>
<keyword evidence="1" id="KW-0472">Membrane</keyword>
<dbReference type="Proteomes" id="UP000034539">
    <property type="component" value="Unassembled WGS sequence"/>
</dbReference>
<proteinExistence type="predicted"/>
<evidence type="ECO:0000313" key="3">
    <source>
        <dbReference type="EMBL" id="KKR32925.1"/>
    </source>
</evidence>